<dbReference type="Proteomes" id="UP000287352">
    <property type="component" value="Unassembled WGS sequence"/>
</dbReference>
<evidence type="ECO:0000313" key="2">
    <source>
        <dbReference type="Proteomes" id="UP000287352"/>
    </source>
</evidence>
<comment type="caution">
    <text evidence="1">The sequence shown here is derived from an EMBL/GenBank/DDBJ whole genome shotgun (WGS) entry which is preliminary data.</text>
</comment>
<name>A0A401ZVF8_9CHLR</name>
<protein>
    <recommendedName>
        <fullName evidence="3">Photosynthesis system II assembly factor Ycf48/Hcf136-like domain-containing protein</fullName>
    </recommendedName>
</protein>
<reference evidence="2" key="1">
    <citation type="submission" date="2018-12" db="EMBL/GenBank/DDBJ databases">
        <title>Tengunoibacter tsumagoiensis gen. nov., sp. nov., Dictyobacter kobayashii sp. nov., D. alpinus sp. nov., and D. joshuensis sp. nov. and description of Dictyobacteraceae fam. nov. within the order Ktedonobacterales isolated from Tengu-no-mugimeshi.</title>
        <authorList>
            <person name="Wang C.M."/>
            <person name="Zheng Y."/>
            <person name="Sakai Y."/>
            <person name="Toyoda A."/>
            <person name="Minakuchi Y."/>
            <person name="Abe K."/>
            <person name="Yokota A."/>
            <person name="Yabe S."/>
        </authorList>
    </citation>
    <scope>NUCLEOTIDE SEQUENCE [LARGE SCALE GENOMIC DNA]</scope>
    <source>
        <strain evidence="2">Uno3</strain>
    </source>
</reference>
<dbReference type="OrthoDB" id="166558at2"/>
<sequence>MNGFMRPALFGGIAWAAWCAVILSLTSVIGHAAGPALSASEPITKSPHSTWSVVNSANLDTNNFLYGVSASGNGDAWAVGAHSHIQNSTSLEGPLVEHWTGKKWQIVPDAFRQQQARLTGVAVISPQDVWVVGSLENGTGMGLIEHWDGKKWQSVSTTVPGQLKGITARAANDVWIVGVSQSGQQAFSQHWDGAHWMTVPVPLPNPSRYSANGITGQLNAVTALAANNVWAVGNFMTNNIALGSQTLIEHWDGQHWNLVNSPDIGAQGDRQFNSLNALAAVSGTDIWSVGTYTGLHGIYNHTLTEHWDGTSWKIVSSPDSGNDLSQHNELRGVSARAANDVWAVGTDRSNLILEHYDGKAWSVASNPTLSTGASSNELDAITFVPTGRFLAVGAAGTNAGTLVLSHR</sequence>
<organism evidence="1 2">
    <name type="scientific">Tengunoibacter tsumagoiensis</name>
    <dbReference type="NCBI Taxonomy" id="2014871"/>
    <lineage>
        <taxon>Bacteria</taxon>
        <taxon>Bacillati</taxon>
        <taxon>Chloroflexota</taxon>
        <taxon>Ktedonobacteria</taxon>
        <taxon>Ktedonobacterales</taxon>
        <taxon>Dictyobacteraceae</taxon>
        <taxon>Tengunoibacter</taxon>
    </lineage>
</organism>
<evidence type="ECO:0008006" key="3">
    <source>
        <dbReference type="Google" id="ProtNLM"/>
    </source>
</evidence>
<proteinExistence type="predicted"/>
<keyword evidence="2" id="KW-1185">Reference proteome</keyword>
<dbReference type="RefSeq" id="WP_126578351.1">
    <property type="nucleotide sequence ID" value="NZ_BIFR01000001.1"/>
</dbReference>
<gene>
    <name evidence="1" type="ORF">KTT_06350</name>
</gene>
<dbReference type="EMBL" id="BIFR01000001">
    <property type="protein sequence ID" value="GCE10776.1"/>
    <property type="molecule type" value="Genomic_DNA"/>
</dbReference>
<evidence type="ECO:0000313" key="1">
    <source>
        <dbReference type="EMBL" id="GCE10776.1"/>
    </source>
</evidence>
<accession>A0A401ZVF8</accession>
<dbReference type="AlphaFoldDB" id="A0A401ZVF8"/>